<comment type="similarity">
    <text evidence="2 8">Belongs to the NMD3 family.</text>
</comment>
<evidence type="ECO:0000256" key="7">
    <source>
        <dbReference type="ARBA" id="ARBA00023242"/>
    </source>
</evidence>
<organism evidence="12 13">
    <name type="scientific">Dimorphilus gyrociliatus</name>
    <dbReference type="NCBI Taxonomy" id="2664684"/>
    <lineage>
        <taxon>Eukaryota</taxon>
        <taxon>Metazoa</taxon>
        <taxon>Spiralia</taxon>
        <taxon>Lophotrochozoa</taxon>
        <taxon>Annelida</taxon>
        <taxon>Polychaeta</taxon>
        <taxon>Polychaeta incertae sedis</taxon>
        <taxon>Dinophilidae</taxon>
        <taxon>Dimorphilus</taxon>
    </lineage>
</organism>
<protein>
    <recommendedName>
        <fullName evidence="3 8">60S ribosomal export protein NMD3</fullName>
    </recommendedName>
</protein>
<evidence type="ECO:0000256" key="6">
    <source>
        <dbReference type="ARBA" id="ARBA00022927"/>
    </source>
</evidence>
<dbReference type="GO" id="GO:0005634">
    <property type="term" value="C:nucleus"/>
    <property type="evidence" value="ECO:0007669"/>
    <property type="project" value="UniProtKB-SubCell"/>
</dbReference>
<dbReference type="InterPro" id="IPR039768">
    <property type="entry name" value="Nmd3"/>
</dbReference>
<dbReference type="Pfam" id="PF04981">
    <property type="entry name" value="NMD3"/>
    <property type="match status" value="1"/>
</dbReference>
<keyword evidence="5 8" id="KW-0963">Cytoplasm</keyword>
<dbReference type="OrthoDB" id="203821at2759"/>
<dbReference type="GO" id="GO:0005737">
    <property type="term" value="C:cytoplasm"/>
    <property type="evidence" value="ECO:0007669"/>
    <property type="project" value="UniProtKB-SubCell"/>
</dbReference>
<evidence type="ECO:0000256" key="1">
    <source>
        <dbReference type="ARBA" id="ARBA00002269"/>
    </source>
</evidence>
<dbReference type="Proteomes" id="UP000549394">
    <property type="component" value="Unassembled WGS sequence"/>
</dbReference>
<accession>A0A7I8VJG6</accession>
<name>A0A7I8VJG6_9ANNE</name>
<comment type="function">
    <text evidence="1 8">Acts as an adapter for the XPO1/CRM1-mediated export of the 60S ribosomal subunit.</text>
</comment>
<proteinExistence type="inferred from homology"/>
<evidence type="ECO:0000256" key="5">
    <source>
        <dbReference type="ARBA" id="ARBA00022490"/>
    </source>
</evidence>
<dbReference type="PANTHER" id="PTHR12746:SF2">
    <property type="entry name" value="60S RIBOSOMAL EXPORT PROTEIN NMD3"/>
    <property type="match status" value="1"/>
</dbReference>
<dbReference type="Pfam" id="PF21193">
    <property type="entry name" value="NMD_SH3"/>
    <property type="match status" value="1"/>
</dbReference>
<dbReference type="InterPro" id="IPR048899">
    <property type="entry name" value="NMD_SH3"/>
</dbReference>
<dbReference type="PANTHER" id="PTHR12746">
    <property type="entry name" value="NONSENSE-MEDIATED MRNA DECAY PROTEIN 3"/>
    <property type="match status" value="1"/>
</dbReference>
<evidence type="ECO:0000256" key="2">
    <source>
        <dbReference type="ARBA" id="ARBA00009794"/>
    </source>
</evidence>
<evidence type="ECO:0000313" key="12">
    <source>
        <dbReference type="EMBL" id="CAD5116190.1"/>
    </source>
</evidence>
<dbReference type="EMBL" id="CAJFCJ010000006">
    <property type="protein sequence ID" value="CAD5116190.1"/>
    <property type="molecule type" value="Genomic_DNA"/>
</dbReference>
<comment type="subcellular location">
    <subcellularLocation>
        <location evidence="8">Cytoplasm</location>
    </subcellularLocation>
    <subcellularLocation>
        <location evidence="8">Nucleus</location>
    </subcellularLocation>
</comment>
<evidence type="ECO:0000259" key="10">
    <source>
        <dbReference type="Pfam" id="PF21192"/>
    </source>
</evidence>
<evidence type="ECO:0000256" key="4">
    <source>
        <dbReference type="ARBA" id="ARBA00022448"/>
    </source>
</evidence>
<reference evidence="12 13" key="1">
    <citation type="submission" date="2020-08" db="EMBL/GenBank/DDBJ databases">
        <authorList>
            <person name="Hejnol A."/>
        </authorList>
    </citation>
    <scope>NUCLEOTIDE SEQUENCE [LARGE SCALE GENOMIC DNA]</scope>
</reference>
<sequence>METESNAESTARILCCLCGTQIEPNPANMCVACLRTQIDITEGIPKQVSLQFCRNCERYLQPPGTWVTATLESRELLAVCLKRIKSVTKDVRLVDAGFIWTEPHSKRIKMKISIQKEVLAGAVLQQTFIVEFIVHNQMCDDCHRVEAKDFWRAVVQVRQKTKHKRTIYYLEQLILKHKAHANTTGIKPLNEGIDFFYAQKQDAKKLVDFLQIMLPCKWKESQELVSHDIHNNSYNYKTTYCVDLVPICKDDICILPKKLAQMMGNFGQVAICYKVTNTVHFIDPNSLQIADINATTFWRYPFNAIASANQLQEFMVMETEQITENSKPHVSGRGFISQRHVLAEAWLARTNEVGVSEQLFCRTHLGHLIHCGDSVLGFEMKTANMNDRNLDAIKDEKIPDVVLIKKIYPNRIRKRNWMLKHIEDPQDNREYRDFLDDLEDDKDIRQNVNIYVDRAKYNENEASDDDDTPKIFLDEMLEDMHLGDDGGQSNDVNME</sequence>
<feature type="domain" description="60S ribosomal export protein NMD3 OB-fold" evidence="10">
    <location>
        <begin position="311"/>
        <end position="406"/>
    </location>
</feature>
<comment type="caution">
    <text evidence="12">The sequence shown here is derived from an EMBL/GenBank/DDBJ whole genome shotgun (WGS) entry which is preliminary data.</text>
</comment>
<dbReference type="GO" id="GO:0015031">
    <property type="term" value="P:protein transport"/>
    <property type="evidence" value="ECO:0007669"/>
    <property type="project" value="UniProtKB-KW"/>
</dbReference>
<dbReference type="GO" id="GO:0043023">
    <property type="term" value="F:ribosomal large subunit binding"/>
    <property type="evidence" value="ECO:0007669"/>
    <property type="project" value="InterPro"/>
</dbReference>
<keyword evidence="13" id="KW-1185">Reference proteome</keyword>
<evidence type="ECO:0000256" key="3">
    <source>
        <dbReference type="ARBA" id="ARBA00017035"/>
    </source>
</evidence>
<evidence type="ECO:0000259" key="11">
    <source>
        <dbReference type="Pfam" id="PF21193"/>
    </source>
</evidence>
<dbReference type="AlphaFoldDB" id="A0A7I8VJG6"/>
<gene>
    <name evidence="12" type="ORF">DGYR_LOCUS4834</name>
</gene>
<evidence type="ECO:0000313" key="13">
    <source>
        <dbReference type="Proteomes" id="UP000549394"/>
    </source>
</evidence>
<feature type="domain" description="60S ribosomal export protein NMD3 SH3" evidence="11">
    <location>
        <begin position="247"/>
        <end position="294"/>
    </location>
</feature>
<dbReference type="InterPro" id="IPR048898">
    <property type="entry name" value="OB_NMD3"/>
</dbReference>
<feature type="domain" description="Nmd3 N-terminal" evidence="9">
    <location>
        <begin position="15"/>
        <end position="244"/>
    </location>
</feature>
<dbReference type="InterPro" id="IPR007064">
    <property type="entry name" value="Nmd3_N"/>
</dbReference>
<keyword evidence="7 8" id="KW-0539">Nucleus</keyword>
<dbReference type="GO" id="GO:0000055">
    <property type="term" value="P:ribosomal large subunit export from nucleus"/>
    <property type="evidence" value="ECO:0007669"/>
    <property type="project" value="TreeGrafter"/>
</dbReference>
<evidence type="ECO:0000256" key="8">
    <source>
        <dbReference type="RuleBase" id="RU364108"/>
    </source>
</evidence>
<keyword evidence="4 8" id="KW-0813">Transport</keyword>
<dbReference type="Pfam" id="PF21192">
    <property type="entry name" value="OB_NMD3"/>
    <property type="match status" value="1"/>
</dbReference>
<keyword evidence="6 8" id="KW-0653">Protein transport</keyword>
<evidence type="ECO:0000259" key="9">
    <source>
        <dbReference type="Pfam" id="PF04981"/>
    </source>
</evidence>